<evidence type="ECO:0000256" key="5">
    <source>
        <dbReference type="PROSITE-ProRule" id="PRU00205"/>
    </source>
</evidence>
<evidence type="ECO:0000256" key="4">
    <source>
        <dbReference type="ARBA" id="ARBA00023136"/>
    </source>
</evidence>
<dbReference type="InterPro" id="IPR006634">
    <property type="entry name" value="TLC-dom"/>
</dbReference>
<protein>
    <submittedName>
        <fullName evidence="8">5 TM domain-containing transmembrane protein</fullName>
    </submittedName>
</protein>
<feature type="transmembrane region" description="Helical" evidence="6">
    <location>
        <begin position="7"/>
        <end position="25"/>
    </location>
</feature>
<evidence type="ECO:0000256" key="3">
    <source>
        <dbReference type="ARBA" id="ARBA00022989"/>
    </source>
</evidence>
<evidence type="ECO:0000313" key="9">
    <source>
        <dbReference type="Proteomes" id="UP001431209"/>
    </source>
</evidence>
<dbReference type="GO" id="GO:0005783">
    <property type="term" value="C:endoplasmic reticulum"/>
    <property type="evidence" value="ECO:0007669"/>
    <property type="project" value="TreeGrafter"/>
</dbReference>
<feature type="transmembrane region" description="Helical" evidence="6">
    <location>
        <begin position="74"/>
        <end position="97"/>
    </location>
</feature>
<organism evidence="8 9">
    <name type="scientific">Acrasis kona</name>
    <dbReference type="NCBI Taxonomy" id="1008807"/>
    <lineage>
        <taxon>Eukaryota</taxon>
        <taxon>Discoba</taxon>
        <taxon>Heterolobosea</taxon>
        <taxon>Tetramitia</taxon>
        <taxon>Eutetramitia</taxon>
        <taxon>Acrasidae</taxon>
        <taxon>Acrasis</taxon>
    </lineage>
</organism>
<reference evidence="8 9" key="1">
    <citation type="submission" date="2024-03" db="EMBL/GenBank/DDBJ databases">
        <title>The Acrasis kona genome and developmental transcriptomes reveal deep origins of eukaryotic multicellular pathways.</title>
        <authorList>
            <person name="Sheikh S."/>
            <person name="Fu C.-J."/>
            <person name="Brown M.W."/>
            <person name="Baldauf S.L."/>
        </authorList>
    </citation>
    <scope>NUCLEOTIDE SEQUENCE [LARGE SCALE GENOMIC DNA]</scope>
    <source>
        <strain evidence="8 9">ATCC MYA-3509</strain>
    </source>
</reference>
<dbReference type="GO" id="GO:0016020">
    <property type="term" value="C:membrane"/>
    <property type="evidence" value="ECO:0007669"/>
    <property type="project" value="UniProtKB-SubCell"/>
</dbReference>
<feature type="domain" description="TLC" evidence="7">
    <location>
        <begin position="1"/>
        <end position="193"/>
    </location>
</feature>
<evidence type="ECO:0000256" key="6">
    <source>
        <dbReference type="SAM" id="Phobius"/>
    </source>
</evidence>
<keyword evidence="2 5" id="KW-0812">Transmembrane</keyword>
<keyword evidence="3 6" id="KW-1133">Transmembrane helix</keyword>
<dbReference type="InterPro" id="IPR050846">
    <property type="entry name" value="TLCD"/>
</dbReference>
<dbReference type="PANTHER" id="PTHR13439:SF0">
    <property type="entry name" value="TOPOISOMERASE I DAMAGE AFFECTED PROTEIN 4"/>
    <property type="match status" value="1"/>
</dbReference>
<name>A0AAW2ZKG1_9EUKA</name>
<comment type="caution">
    <text evidence="8">The sequence shown here is derived from an EMBL/GenBank/DDBJ whole genome shotgun (WGS) entry which is preliminary data.</text>
</comment>
<dbReference type="Proteomes" id="UP001431209">
    <property type="component" value="Unassembled WGS sequence"/>
</dbReference>
<dbReference type="PANTHER" id="PTHR13439">
    <property type="entry name" value="CT120 PROTEIN"/>
    <property type="match status" value="1"/>
</dbReference>
<sequence>MDWDSRIVSNVHAIFVSVMAIYTLFFEEKTFSLTSSTRVTNATMMISAGYFLYDIIIVLMYFRNDLGMIAHHLLGFGGWILVCSYDLGVYIGMIFLLTEISTPFVNGRHFLSTMNMRTSMLYKVNGILMWAVFGAVRMPIVFILPIINYYWLDQYLNAPKIMFTFCNTLYLVISCLNVFWFYKITTGILKVLSGEEEKLEMLRNMFNEKKKMLMDAIHHTVRQNREKLLRYRD</sequence>
<proteinExistence type="predicted"/>
<keyword evidence="9" id="KW-1185">Reference proteome</keyword>
<dbReference type="Pfam" id="PF03798">
    <property type="entry name" value="TRAM_LAG1_CLN8"/>
    <property type="match status" value="1"/>
</dbReference>
<dbReference type="PROSITE" id="PS50922">
    <property type="entry name" value="TLC"/>
    <property type="match status" value="1"/>
</dbReference>
<dbReference type="GO" id="GO:0055088">
    <property type="term" value="P:lipid homeostasis"/>
    <property type="evidence" value="ECO:0007669"/>
    <property type="project" value="TreeGrafter"/>
</dbReference>
<evidence type="ECO:0000256" key="2">
    <source>
        <dbReference type="ARBA" id="ARBA00022692"/>
    </source>
</evidence>
<accession>A0AAW2ZKG1</accession>
<feature type="transmembrane region" description="Helical" evidence="6">
    <location>
        <begin position="127"/>
        <end position="151"/>
    </location>
</feature>
<feature type="transmembrane region" description="Helical" evidence="6">
    <location>
        <begin position="45"/>
        <end position="62"/>
    </location>
</feature>
<dbReference type="SMART" id="SM00724">
    <property type="entry name" value="TLC"/>
    <property type="match status" value="1"/>
</dbReference>
<evidence type="ECO:0000313" key="8">
    <source>
        <dbReference type="EMBL" id="KAL0489646.1"/>
    </source>
</evidence>
<feature type="transmembrane region" description="Helical" evidence="6">
    <location>
        <begin position="163"/>
        <end position="182"/>
    </location>
</feature>
<gene>
    <name evidence="8" type="ORF">AKO1_010525</name>
</gene>
<comment type="subcellular location">
    <subcellularLocation>
        <location evidence="1">Membrane</location>
        <topology evidence="1">Multi-pass membrane protein</topology>
    </subcellularLocation>
</comment>
<dbReference type="AlphaFoldDB" id="A0AAW2ZKG1"/>
<evidence type="ECO:0000256" key="1">
    <source>
        <dbReference type="ARBA" id="ARBA00004141"/>
    </source>
</evidence>
<evidence type="ECO:0000259" key="7">
    <source>
        <dbReference type="PROSITE" id="PS50922"/>
    </source>
</evidence>
<dbReference type="EMBL" id="JAOPGA020001582">
    <property type="protein sequence ID" value="KAL0489646.1"/>
    <property type="molecule type" value="Genomic_DNA"/>
</dbReference>
<keyword evidence="4 5" id="KW-0472">Membrane</keyword>